<gene>
    <name evidence="10" type="ORF">HannXRQ_Chr17g0549681</name>
    <name evidence="9" type="ORF">HanXRQr2_Chr17g0800731</name>
</gene>
<dbReference type="Proteomes" id="UP000215914">
    <property type="component" value="Chromosome 17"/>
</dbReference>
<evidence type="ECO:0000256" key="3">
    <source>
        <dbReference type="ARBA" id="ARBA00022750"/>
    </source>
</evidence>
<dbReference type="PROSITE" id="PS00141">
    <property type="entry name" value="ASP_PROTEASE"/>
    <property type="match status" value="1"/>
</dbReference>
<dbReference type="InterPro" id="IPR033121">
    <property type="entry name" value="PEPTIDASE_A1"/>
</dbReference>
<dbReference type="EC" id="3.4.23.12" evidence="9"/>
<feature type="region of interest" description="Disordered" evidence="6">
    <location>
        <begin position="276"/>
        <end position="297"/>
    </location>
</feature>
<dbReference type="SUPFAM" id="SSF50630">
    <property type="entry name" value="Acid proteases"/>
    <property type="match status" value="1"/>
</dbReference>
<dbReference type="Pfam" id="PF14541">
    <property type="entry name" value="TAXi_C"/>
    <property type="match status" value="1"/>
</dbReference>
<evidence type="ECO:0000259" key="8">
    <source>
        <dbReference type="PROSITE" id="PS51767"/>
    </source>
</evidence>
<dbReference type="InterPro" id="IPR021109">
    <property type="entry name" value="Peptidase_aspartic_dom_sf"/>
</dbReference>
<protein>
    <submittedName>
        <fullName evidence="9">Nepenthesin</fullName>
        <ecNumber evidence="9">3.4.23.12</ecNumber>
    </submittedName>
    <submittedName>
        <fullName evidence="10">Putative eukaryotic aspartyl protease family protein</fullName>
    </submittedName>
</protein>
<dbReference type="GO" id="GO:0006508">
    <property type="term" value="P:proteolysis"/>
    <property type="evidence" value="ECO:0007669"/>
    <property type="project" value="UniProtKB-KW"/>
</dbReference>
<keyword evidence="11" id="KW-1185">Reference proteome</keyword>
<dbReference type="InterPro" id="IPR032861">
    <property type="entry name" value="TAXi_N"/>
</dbReference>
<organism evidence="10 11">
    <name type="scientific">Helianthus annuus</name>
    <name type="common">Common sunflower</name>
    <dbReference type="NCBI Taxonomy" id="4232"/>
    <lineage>
        <taxon>Eukaryota</taxon>
        <taxon>Viridiplantae</taxon>
        <taxon>Streptophyta</taxon>
        <taxon>Embryophyta</taxon>
        <taxon>Tracheophyta</taxon>
        <taxon>Spermatophyta</taxon>
        <taxon>Magnoliopsida</taxon>
        <taxon>eudicotyledons</taxon>
        <taxon>Gunneridae</taxon>
        <taxon>Pentapetalae</taxon>
        <taxon>asterids</taxon>
        <taxon>campanulids</taxon>
        <taxon>Asterales</taxon>
        <taxon>Asteraceae</taxon>
        <taxon>Asteroideae</taxon>
        <taxon>Heliantheae alliance</taxon>
        <taxon>Heliantheae</taxon>
        <taxon>Helianthus</taxon>
    </lineage>
</organism>
<feature type="chain" id="PRO_5041081785" evidence="7">
    <location>
        <begin position="24"/>
        <end position="500"/>
    </location>
</feature>
<evidence type="ECO:0000256" key="6">
    <source>
        <dbReference type="SAM" id="MobiDB-lite"/>
    </source>
</evidence>
<dbReference type="InterPro" id="IPR001969">
    <property type="entry name" value="Aspartic_peptidase_AS"/>
</dbReference>
<evidence type="ECO:0000313" key="11">
    <source>
        <dbReference type="Proteomes" id="UP000215914"/>
    </source>
</evidence>
<dbReference type="Gene3D" id="2.40.70.10">
    <property type="entry name" value="Acid Proteases"/>
    <property type="match status" value="2"/>
</dbReference>
<feature type="domain" description="Peptidase A1" evidence="8">
    <location>
        <begin position="76"/>
        <end position="488"/>
    </location>
</feature>
<dbReference type="InterPro" id="IPR032799">
    <property type="entry name" value="TAXi_C"/>
</dbReference>
<dbReference type="OMA" id="PCHPFDC"/>
<keyword evidence="7" id="KW-0732">Signal</keyword>
<name>A0A251RPP1_HELAN</name>
<evidence type="ECO:0000256" key="4">
    <source>
        <dbReference type="ARBA" id="ARBA00022801"/>
    </source>
</evidence>
<dbReference type="PANTHER" id="PTHR47967:SF26">
    <property type="entry name" value="PEPTIDASE A1 DOMAIN-CONTAINING PROTEIN"/>
    <property type="match status" value="1"/>
</dbReference>
<accession>A0A251RPP1</accession>
<dbReference type="InterPro" id="IPR051708">
    <property type="entry name" value="Plant_Aspart_Prot_A1"/>
</dbReference>
<dbReference type="AlphaFoldDB" id="A0A251RPP1"/>
<dbReference type="FunFam" id="2.40.70.10:FF:000055">
    <property type="entry name" value="Probable aspartyl protease At4g16563"/>
    <property type="match status" value="1"/>
</dbReference>
<comment type="similarity">
    <text evidence="1">Belongs to the peptidase A1 family.</text>
</comment>
<dbReference type="Pfam" id="PF14543">
    <property type="entry name" value="TAXi_N"/>
    <property type="match status" value="1"/>
</dbReference>
<dbReference type="PROSITE" id="PS51767">
    <property type="entry name" value="PEPTIDASE_A1"/>
    <property type="match status" value="1"/>
</dbReference>
<evidence type="ECO:0000256" key="5">
    <source>
        <dbReference type="ARBA" id="ARBA00023180"/>
    </source>
</evidence>
<reference evidence="9 11" key="1">
    <citation type="journal article" date="2017" name="Nature">
        <title>The sunflower genome provides insights into oil metabolism, flowering and Asterid evolution.</title>
        <authorList>
            <person name="Badouin H."/>
            <person name="Gouzy J."/>
            <person name="Grassa C.J."/>
            <person name="Murat F."/>
            <person name="Staton S.E."/>
            <person name="Cottret L."/>
            <person name="Lelandais-Briere C."/>
            <person name="Owens G.L."/>
            <person name="Carrere S."/>
            <person name="Mayjonade B."/>
            <person name="Legrand L."/>
            <person name="Gill N."/>
            <person name="Kane N.C."/>
            <person name="Bowers J.E."/>
            <person name="Hubner S."/>
            <person name="Bellec A."/>
            <person name="Berard A."/>
            <person name="Berges H."/>
            <person name="Blanchet N."/>
            <person name="Boniface M.C."/>
            <person name="Brunel D."/>
            <person name="Catrice O."/>
            <person name="Chaidir N."/>
            <person name="Claudel C."/>
            <person name="Donnadieu C."/>
            <person name="Faraut T."/>
            <person name="Fievet G."/>
            <person name="Helmstetter N."/>
            <person name="King M."/>
            <person name="Knapp S.J."/>
            <person name="Lai Z."/>
            <person name="Le Paslier M.C."/>
            <person name="Lippi Y."/>
            <person name="Lorenzon L."/>
            <person name="Mandel J.R."/>
            <person name="Marage G."/>
            <person name="Marchand G."/>
            <person name="Marquand E."/>
            <person name="Bret-Mestries E."/>
            <person name="Morien E."/>
            <person name="Nambeesan S."/>
            <person name="Nguyen T."/>
            <person name="Pegot-Espagnet P."/>
            <person name="Pouilly N."/>
            <person name="Raftis F."/>
            <person name="Sallet E."/>
            <person name="Schiex T."/>
            <person name="Thomas J."/>
            <person name="Vandecasteele C."/>
            <person name="Vares D."/>
            <person name="Vear F."/>
            <person name="Vautrin S."/>
            <person name="Crespi M."/>
            <person name="Mangin B."/>
            <person name="Burke J.M."/>
            <person name="Salse J."/>
            <person name="Munos S."/>
            <person name="Vincourt P."/>
            <person name="Rieseberg L.H."/>
            <person name="Langlade N.B."/>
        </authorList>
    </citation>
    <scope>NUCLEOTIDE SEQUENCE [LARGE SCALE GENOMIC DNA]</scope>
    <source>
        <strain evidence="11">cv. SF193</strain>
        <tissue evidence="9">Leaves</tissue>
    </source>
</reference>
<dbReference type="STRING" id="4232.A0A251RPP1"/>
<reference evidence="9" key="3">
    <citation type="submission" date="2020-06" db="EMBL/GenBank/DDBJ databases">
        <title>Helianthus annuus Genome sequencing and assembly Release 2.</title>
        <authorList>
            <person name="Gouzy J."/>
            <person name="Langlade N."/>
            <person name="Munos S."/>
        </authorList>
    </citation>
    <scope>NUCLEOTIDE SEQUENCE</scope>
    <source>
        <tissue evidence="9">Leaves</tissue>
    </source>
</reference>
<dbReference type="GO" id="GO:0004190">
    <property type="term" value="F:aspartic-type endopeptidase activity"/>
    <property type="evidence" value="ECO:0007669"/>
    <property type="project" value="UniProtKB-KW"/>
</dbReference>
<dbReference type="PANTHER" id="PTHR47967">
    <property type="entry name" value="OS07G0603500 PROTEIN-RELATED"/>
    <property type="match status" value="1"/>
</dbReference>
<keyword evidence="4 9" id="KW-0378">Hydrolase</keyword>
<dbReference type="Gramene" id="mRNA:HanXRQr2_Chr17g0800731">
    <property type="protein sequence ID" value="CDS:HanXRQr2_Chr17g0800731.1"/>
    <property type="gene ID" value="HanXRQr2_Chr17g0800731"/>
</dbReference>
<dbReference type="InterPro" id="IPR034161">
    <property type="entry name" value="Pepsin-like_plant"/>
</dbReference>
<dbReference type="OrthoDB" id="2747330at2759"/>
<reference evidence="10" key="2">
    <citation type="submission" date="2017-02" db="EMBL/GenBank/DDBJ databases">
        <title>Sunflower complete genome.</title>
        <authorList>
            <person name="Langlade N."/>
            <person name="Munos S."/>
        </authorList>
    </citation>
    <scope>NUCLEOTIDE SEQUENCE [LARGE SCALE GENOMIC DNA]</scope>
    <source>
        <tissue evidence="10">Leaves</tissue>
    </source>
</reference>
<evidence type="ECO:0000313" key="9">
    <source>
        <dbReference type="EMBL" id="KAF5755260.1"/>
    </source>
</evidence>
<keyword evidence="5" id="KW-0325">Glycoprotein</keyword>
<evidence type="ECO:0000256" key="1">
    <source>
        <dbReference type="ARBA" id="ARBA00007447"/>
    </source>
</evidence>
<sequence length="500" mass="55273">MGMNSSIFFLTFIFAFIIFSTHSNPLIFPLTHTLSTSHFTTTHHLLKSTTTHSTTRFHHHHHNRRVSVALAPGTDYTMSFSLGSSPKQTVTVYMDTGSDTVWLPCQPFTCIMCEGKYDPKTTPLPHNLSTSASPVSCQSRACSFTHSGAKTSDLCASARCPLESIEMSECEKHSCPPFYYAYGDGSFVARLYKDSFEIPMSAPPALVVKNFTFGCAHEALGEPIGVAGFGRGALSLPTQLAQFSPHLGSQFSYCLVSHSFDTDRVRQPSPLILGRADSVGSGVDQNKEKRVDSADPEPDDFAYTNMLDNPKHPYYYYVGLDAVTVGNYRITAPENMKKIDRKGNGGMVVDSGTTYTMLPEKFYNMIVKEFGKRLKPGLKRAGSVEDRTGLSPCYYLDQQPKGVVVMVPQLVLHFGGNNSSVVMPRRNYFYEFMDGGDDDGVKRKVGCMMLMNGGYFPDSGGPAGLLGNYQQQGLEVVYDLWKKRVGFARRKCASLWDRVG</sequence>
<evidence type="ECO:0000256" key="2">
    <source>
        <dbReference type="ARBA" id="ARBA00022670"/>
    </source>
</evidence>
<feature type="signal peptide" evidence="7">
    <location>
        <begin position="1"/>
        <end position="23"/>
    </location>
</feature>
<keyword evidence="3" id="KW-0064">Aspartyl protease</keyword>
<dbReference type="CDD" id="cd05476">
    <property type="entry name" value="pepsin_A_like_plant"/>
    <property type="match status" value="1"/>
</dbReference>
<dbReference type="InParanoid" id="A0A251RPP1"/>
<keyword evidence="2 10" id="KW-0645">Protease</keyword>
<evidence type="ECO:0000256" key="7">
    <source>
        <dbReference type="SAM" id="SignalP"/>
    </source>
</evidence>
<evidence type="ECO:0000313" key="10">
    <source>
        <dbReference type="EMBL" id="OTF86336.1"/>
    </source>
</evidence>
<proteinExistence type="inferred from homology"/>
<dbReference type="EMBL" id="CM007906">
    <property type="protein sequence ID" value="OTF86336.1"/>
    <property type="molecule type" value="Genomic_DNA"/>
</dbReference>
<dbReference type="EMBL" id="MNCJ02000332">
    <property type="protein sequence ID" value="KAF5755260.1"/>
    <property type="molecule type" value="Genomic_DNA"/>
</dbReference>